<comment type="caution">
    <text evidence="1">The sequence shown here is derived from an EMBL/GenBank/DDBJ whole genome shotgun (WGS) entry which is preliminary data.</text>
</comment>
<accession>A0AAD5WML4</accession>
<sequence length="288" mass="32277">MLNDKRFEVDESSYPGKLAKARSADAVTVSRARMNPYCFVGDDLADVLAAEAHSGMISHIRLQPQQASPGRHRVHPPLYLVPSIEQTPWLHNSSEHRKYEDDILKEELGPMYIGVPSFYETYFGEVPGLEPAATAVEVQGRGYTTVSRGRLAGPARKCEGFAAPNKAARLLVLLQGRRLIISLHISVLGHTSPPNDGRPHLDLPMCHPLKERSICDDVMRHGSELRAFSEGVETRMGLRTRKLSRTTKTILRETPTIIVVSSVLLLGYTMRRVLHIDLMGYQRFWTND</sequence>
<evidence type="ECO:0000313" key="2">
    <source>
        <dbReference type="Proteomes" id="UP001201980"/>
    </source>
</evidence>
<reference evidence="1" key="1">
    <citation type="submission" date="2022-07" db="EMBL/GenBank/DDBJ databases">
        <title>Draft genome sequence of Zalerion maritima ATCC 34329, a (micro)plastics degrading marine fungus.</title>
        <authorList>
            <person name="Paco A."/>
            <person name="Goncalves M.F.M."/>
            <person name="Rocha-Santos T.A.P."/>
            <person name="Alves A."/>
        </authorList>
    </citation>
    <scope>NUCLEOTIDE SEQUENCE</scope>
    <source>
        <strain evidence="1">ATCC 34329</strain>
    </source>
</reference>
<organism evidence="1 2">
    <name type="scientific">Zalerion maritima</name>
    <dbReference type="NCBI Taxonomy" id="339359"/>
    <lineage>
        <taxon>Eukaryota</taxon>
        <taxon>Fungi</taxon>
        <taxon>Dikarya</taxon>
        <taxon>Ascomycota</taxon>
        <taxon>Pezizomycotina</taxon>
        <taxon>Sordariomycetes</taxon>
        <taxon>Lulworthiomycetidae</taxon>
        <taxon>Lulworthiales</taxon>
        <taxon>Lulworthiaceae</taxon>
        <taxon>Zalerion</taxon>
    </lineage>
</organism>
<gene>
    <name evidence="1" type="ORF">MKZ38_001065</name>
</gene>
<name>A0AAD5WML4_9PEZI</name>
<keyword evidence="2" id="KW-1185">Reference proteome</keyword>
<dbReference type="AlphaFoldDB" id="A0AAD5WML4"/>
<dbReference type="Proteomes" id="UP001201980">
    <property type="component" value="Unassembled WGS sequence"/>
</dbReference>
<protein>
    <submittedName>
        <fullName evidence="1">Uncharacterized protein</fullName>
    </submittedName>
</protein>
<proteinExistence type="predicted"/>
<evidence type="ECO:0000313" key="1">
    <source>
        <dbReference type="EMBL" id="KAJ2890997.1"/>
    </source>
</evidence>
<dbReference type="EMBL" id="JAKWBI020001264">
    <property type="protein sequence ID" value="KAJ2890997.1"/>
    <property type="molecule type" value="Genomic_DNA"/>
</dbReference>